<name>A0A378II70_9GAMM</name>
<proteinExistence type="predicted"/>
<accession>A0A378II70</accession>
<gene>
    <name evidence="1" type="ORF">NCTC12438_01469</name>
</gene>
<organism evidence="1 2">
    <name type="scientific">Legionella cincinnatiensis</name>
    <dbReference type="NCBI Taxonomy" id="28085"/>
    <lineage>
        <taxon>Bacteria</taxon>
        <taxon>Pseudomonadati</taxon>
        <taxon>Pseudomonadota</taxon>
        <taxon>Gammaproteobacteria</taxon>
        <taxon>Legionellales</taxon>
        <taxon>Legionellaceae</taxon>
        <taxon>Legionella</taxon>
    </lineage>
</organism>
<sequence>MRVLNPVHRISKQSVKESKHKSECVLDMFNNVGIT</sequence>
<protein>
    <submittedName>
        <fullName evidence="1">Uncharacterized protein</fullName>
    </submittedName>
</protein>
<dbReference type="Proteomes" id="UP000255316">
    <property type="component" value="Unassembled WGS sequence"/>
</dbReference>
<dbReference type="AlphaFoldDB" id="A0A378II70"/>
<dbReference type="EMBL" id="UGNX01000001">
    <property type="protein sequence ID" value="STX34859.1"/>
    <property type="molecule type" value="Genomic_DNA"/>
</dbReference>
<reference evidence="1 2" key="1">
    <citation type="submission" date="2018-06" db="EMBL/GenBank/DDBJ databases">
        <authorList>
            <consortium name="Pathogen Informatics"/>
            <person name="Doyle S."/>
        </authorList>
    </citation>
    <scope>NUCLEOTIDE SEQUENCE [LARGE SCALE GENOMIC DNA]</scope>
    <source>
        <strain evidence="1 2">NCTC12438</strain>
    </source>
</reference>
<evidence type="ECO:0000313" key="1">
    <source>
        <dbReference type="EMBL" id="STX34859.1"/>
    </source>
</evidence>
<evidence type="ECO:0000313" key="2">
    <source>
        <dbReference type="Proteomes" id="UP000255316"/>
    </source>
</evidence>